<dbReference type="PANTHER" id="PTHR35007:SF4">
    <property type="entry name" value="CONSERVED TRANSMEMBRANE PROTEIN-RELATED"/>
    <property type="match status" value="1"/>
</dbReference>
<dbReference type="OrthoDB" id="3267562at2"/>
<dbReference type="Proteomes" id="UP000490386">
    <property type="component" value="Unassembled WGS sequence"/>
</dbReference>
<feature type="transmembrane region" description="Helical" evidence="1">
    <location>
        <begin position="314"/>
        <end position="339"/>
    </location>
</feature>
<accession>A0A7J5AZR7</accession>
<evidence type="ECO:0000313" key="2">
    <source>
        <dbReference type="EMBL" id="KAB1637086.1"/>
    </source>
</evidence>
<feature type="transmembrane region" description="Helical" evidence="1">
    <location>
        <begin position="156"/>
        <end position="176"/>
    </location>
</feature>
<proteinExistence type="predicted"/>
<evidence type="ECO:0008006" key="4">
    <source>
        <dbReference type="Google" id="ProtNLM"/>
    </source>
</evidence>
<keyword evidence="1" id="KW-0472">Membrane</keyword>
<evidence type="ECO:0000313" key="3">
    <source>
        <dbReference type="Proteomes" id="UP000490386"/>
    </source>
</evidence>
<dbReference type="EMBL" id="WBJX01000004">
    <property type="protein sequence ID" value="KAB1637086.1"/>
    <property type="molecule type" value="Genomic_DNA"/>
</dbReference>
<feature type="transmembrane region" description="Helical" evidence="1">
    <location>
        <begin position="182"/>
        <end position="205"/>
    </location>
</feature>
<evidence type="ECO:0000256" key="1">
    <source>
        <dbReference type="SAM" id="Phobius"/>
    </source>
</evidence>
<gene>
    <name evidence="2" type="ORF">F8O03_12370</name>
</gene>
<keyword evidence="3" id="KW-1185">Reference proteome</keyword>
<reference evidence="2 3" key="1">
    <citation type="submission" date="2019-09" db="EMBL/GenBank/DDBJ databases">
        <title>Phylogeny of genus Pseudoclavibacter and closely related genus.</title>
        <authorList>
            <person name="Li Y."/>
        </authorList>
    </citation>
    <scope>NUCLEOTIDE SEQUENCE [LARGE SCALE GENOMIC DNA]</scope>
    <source>
        <strain evidence="2 3">THG-MD12</strain>
    </source>
</reference>
<protein>
    <recommendedName>
        <fullName evidence="4">Type II secretion system F family protein</fullName>
    </recommendedName>
</protein>
<dbReference type="PANTHER" id="PTHR35007">
    <property type="entry name" value="INTEGRAL MEMBRANE PROTEIN-RELATED"/>
    <property type="match status" value="1"/>
</dbReference>
<sequence length="346" mass="36127">MTQHEVDAAERTAAVVERLAALLAGGTTSDSAWQHVASFAASEESPRLGRTGWRRRASWVEARLRVGIPRPARWRAGADDPVELTIARGVRAGERVGTMLREREEPSWRALGCAWSLAESTGAPLARGLGELAQTFRDFGASEREVQLALAGPSSAARLVMALPAVGILLGLALGFDSLGMLFGTPIGLACLGGGAALMVTAHVWNRALIAAASRREQLPGLAMDLTALGMLGGTSVAAVRPLVQRALDDAALGTGRHSTARTGLGGGRVDRVLELAREAGVPAASLLRSEAALERRDARAASSKKAAELGVRLMLPLGLCVLPAFLLLGVAPLILAVVTQTISRL</sequence>
<comment type="caution">
    <text evidence="2">The sequence shown here is derived from an EMBL/GenBank/DDBJ whole genome shotgun (WGS) entry which is preliminary data.</text>
</comment>
<keyword evidence="1" id="KW-0812">Transmembrane</keyword>
<organism evidence="2 3">
    <name type="scientific">Pseudoclavibacter terrae</name>
    <dbReference type="NCBI Taxonomy" id="1530195"/>
    <lineage>
        <taxon>Bacteria</taxon>
        <taxon>Bacillati</taxon>
        <taxon>Actinomycetota</taxon>
        <taxon>Actinomycetes</taxon>
        <taxon>Micrococcales</taxon>
        <taxon>Microbacteriaceae</taxon>
        <taxon>Pseudoclavibacter</taxon>
    </lineage>
</organism>
<name>A0A7J5AZR7_9MICO</name>
<dbReference type="AlphaFoldDB" id="A0A7J5AZR7"/>
<dbReference type="RefSeq" id="WP_151424128.1">
    <property type="nucleotide sequence ID" value="NZ_WBJX01000004.1"/>
</dbReference>
<keyword evidence="1" id="KW-1133">Transmembrane helix</keyword>